<organism evidence="3 4">
    <name type="scientific">Parabacteroides goldsteinii DSM 19448 = WAL 12034</name>
    <dbReference type="NCBI Taxonomy" id="927665"/>
    <lineage>
        <taxon>Bacteria</taxon>
        <taxon>Pseudomonadati</taxon>
        <taxon>Bacteroidota</taxon>
        <taxon>Bacteroidia</taxon>
        <taxon>Bacteroidales</taxon>
        <taxon>Tannerellaceae</taxon>
        <taxon>Parabacteroides</taxon>
    </lineage>
</organism>
<evidence type="ECO:0000256" key="1">
    <source>
        <dbReference type="ARBA" id="ARBA00022649"/>
    </source>
</evidence>
<dbReference type="SUPFAM" id="SSF143011">
    <property type="entry name" value="RelE-like"/>
    <property type="match status" value="1"/>
</dbReference>
<name>A0A0F5JMR1_9BACT</name>
<dbReference type="HOGENOM" id="CLU_161929_4_1_10"/>
<feature type="active site" description="Proton donor" evidence="2">
    <location>
        <position position="89"/>
    </location>
</feature>
<sequence length="93" mass="10956">MNKKYTLNYTGKFKKDLKLCKKRGYNISLFEKVSKLLETTGTLPPEYHPHKLSGKYEGLWECHIQSDWLLVWDQNDTELMLLFTDTGTHADLF</sequence>
<dbReference type="GO" id="GO:0006415">
    <property type="term" value="P:translational termination"/>
    <property type="evidence" value="ECO:0007669"/>
    <property type="project" value="TreeGrafter"/>
</dbReference>
<dbReference type="InterPro" id="IPR004386">
    <property type="entry name" value="Toxin_YafQ-like"/>
</dbReference>
<dbReference type="PATRIC" id="fig|927665.4.peg.650"/>
<dbReference type="PANTHER" id="PTHR40588">
    <property type="entry name" value="MRNA INTERFERASE TOXIN YAFQ"/>
    <property type="match status" value="1"/>
</dbReference>
<comment type="caution">
    <text evidence="3">The sequence shown here is derived from an EMBL/GenBank/DDBJ whole genome shotgun (WGS) entry which is preliminary data.</text>
</comment>
<dbReference type="Gene3D" id="3.30.2310.20">
    <property type="entry name" value="RelE-like"/>
    <property type="match status" value="1"/>
</dbReference>
<dbReference type="EMBL" id="AQHV01000003">
    <property type="protein sequence ID" value="KKB59086.1"/>
    <property type="molecule type" value="Genomic_DNA"/>
</dbReference>
<accession>A0A0F5JMR1</accession>
<dbReference type="InterPro" id="IPR035093">
    <property type="entry name" value="RelE/ParE_toxin_dom_sf"/>
</dbReference>
<dbReference type="GO" id="GO:0004521">
    <property type="term" value="F:RNA endonuclease activity"/>
    <property type="evidence" value="ECO:0007669"/>
    <property type="project" value="TreeGrafter"/>
</dbReference>
<dbReference type="RefSeq" id="WP_046145269.1">
    <property type="nucleotide sequence ID" value="NZ_KQ033912.1"/>
</dbReference>
<dbReference type="STRING" id="927665.HMPREF1535_00645"/>
<protein>
    <submittedName>
        <fullName evidence="3">RelE/StbE family addiction module toxin</fullName>
    </submittedName>
</protein>
<reference evidence="3 4" key="1">
    <citation type="submission" date="2013-04" db="EMBL/GenBank/DDBJ databases">
        <title>The Genome Sequence of Parabacteroides goldsteinii DSM 19448.</title>
        <authorList>
            <consortium name="The Broad Institute Genomics Platform"/>
            <person name="Earl A."/>
            <person name="Ward D."/>
            <person name="Feldgarden M."/>
            <person name="Gevers D."/>
            <person name="Martens E."/>
            <person name="Sakamoto M."/>
            <person name="Benno Y."/>
            <person name="Song Y."/>
            <person name="Liu C."/>
            <person name="Lee J."/>
            <person name="Bolanos M."/>
            <person name="Vaisanen M.L."/>
            <person name="Finegold S.M."/>
            <person name="Walker B."/>
            <person name="Young S."/>
            <person name="Zeng Q."/>
            <person name="Gargeya S."/>
            <person name="Fitzgerald M."/>
            <person name="Haas B."/>
            <person name="Abouelleil A."/>
            <person name="Allen A.W."/>
            <person name="Alvarado L."/>
            <person name="Arachchi H.M."/>
            <person name="Berlin A.M."/>
            <person name="Chapman S.B."/>
            <person name="Gainer-Dewar J."/>
            <person name="Goldberg J."/>
            <person name="Griggs A."/>
            <person name="Gujja S."/>
            <person name="Hansen M."/>
            <person name="Howarth C."/>
            <person name="Imamovic A."/>
            <person name="Ireland A."/>
            <person name="Larimer J."/>
            <person name="McCowan C."/>
            <person name="Murphy C."/>
            <person name="Pearson M."/>
            <person name="Poon T.W."/>
            <person name="Priest M."/>
            <person name="Roberts A."/>
            <person name="Saif S."/>
            <person name="Shea T."/>
            <person name="Sisk P."/>
            <person name="Sykes S."/>
            <person name="Wortman J."/>
            <person name="Nusbaum C."/>
            <person name="Birren B."/>
        </authorList>
    </citation>
    <scope>NUCLEOTIDE SEQUENCE [LARGE SCALE GENOMIC DNA]</scope>
    <source>
        <strain evidence="3 4">DSM 19448</strain>
    </source>
</reference>
<evidence type="ECO:0000313" key="3">
    <source>
        <dbReference type="EMBL" id="KKB59086.1"/>
    </source>
</evidence>
<dbReference type="PANTHER" id="PTHR40588:SF1">
    <property type="entry name" value="MRNA INTERFERASE TOXIN YAFQ"/>
    <property type="match status" value="1"/>
</dbReference>
<gene>
    <name evidence="3" type="ORF">HMPREF1535_00645</name>
</gene>
<dbReference type="NCBIfam" id="TIGR02385">
    <property type="entry name" value="RelE_StbE"/>
    <property type="match status" value="1"/>
</dbReference>
<dbReference type="AlphaFoldDB" id="A0A0F5JMR1"/>
<evidence type="ECO:0000256" key="2">
    <source>
        <dbReference type="PIRSR" id="PIRSR006156-1"/>
    </source>
</evidence>
<keyword evidence="1" id="KW-1277">Toxin-antitoxin system</keyword>
<proteinExistence type="predicted"/>
<dbReference type="Pfam" id="PF15738">
    <property type="entry name" value="YafQ_toxin"/>
    <property type="match status" value="1"/>
</dbReference>
<evidence type="ECO:0000313" key="4">
    <source>
        <dbReference type="Proteomes" id="UP000033047"/>
    </source>
</evidence>
<dbReference type="InterPro" id="IPR007712">
    <property type="entry name" value="RelE/ParE_toxin"/>
</dbReference>
<dbReference type="PIRSF" id="PIRSF006156">
    <property type="entry name" value="YafQ"/>
    <property type="match status" value="1"/>
</dbReference>
<dbReference type="Proteomes" id="UP000033047">
    <property type="component" value="Unassembled WGS sequence"/>
</dbReference>
<dbReference type="GO" id="GO:0006402">
    <property type="term" value="P:mRNA catabolic process"/>
    <property type="evidence" value="ECO:0007669"/>
    <property type="project" value="TreeGrafter"/>
</dbReference>